<keyword evidence="1" id="KW-0378">Hydrolase</keyword>
<dbReference type="InterPro" id="IPR011011">
    <property type="entry name" value="Znf_FYVE_PHD"/>
</dbReference>
<proteinExistence type="predicted"/>
<dbReference type="Gene3D" id="3.40.50.300">
    <property type="entry name" value="P-loop containing nucleotide triphosphate hydrolases"/>
    <property type="match status" value="1"/>
</dbReference>
<dbReference type="PANTHER" id="PTHR45865:SF1">
    <property type="entry name" value="E3 UBIQUITIN-PROTEIN LIGASE SHPRH"/>
    <property type="match status" value="1"/>
</dbReference>
<dbReference type="Pfam" id="PF00176">
    <property type="entry name" value="SNF2-rel_dom"/>
    <property type="match status" value="1"/>
</dbReference>
<dbReference type="InterPro" id="IPR027417">
    <property type="entry name" value="P-loop_NTPase"/>
</dbReference>
<evidence type="ECO:0000313" key="6">
    <source>
        <dbReference type="Proteomes" id="UP000243579"/>
    </source>
</evidence>
<comment type="caution">
    <text evidence="5">The sequence shown here is derived from an EMBL/GenBank/DDBJ whole genome shotgun (WGS) entry which is preliminary data.</text>
</comment>
<sequence length="1389" mass="149727">MVRRKQARPASRLIAKEESDGAPFVDASDRKSSKKARRSLPDRILVPSTLDGEAVLSVGLALPPMLVDSTSDDHTAVRGVCLAQGASDGIAIGHLTDDVVVKWSPLPWDLTPAILTALAHLTFNHCVALEMRSQELVVHVRMVSRPHMRLLMAWLLLASHEQWTYPYPEELDAMVTPSPSTAAAYNPSQLLAYTTARPFSAAGDAFVPCALLLPELRRYQRAAVAWMLEREAAKDASASVLLKRAATTVATLRRSGQTYDPFSASFGSATAVVAPVRGGILADEMGLGKTVQVLACILAHPCPWPTTTLQTTVRAIAGLRSCVCNSSDDHTDGWTQCGGCGVLQHRLCTGATGAAFHCDLCLRSLAPAWAAKSTLIVSPQSIHLQWEQEVLRHTRPGAVSIFNYDGIKAMRQRLPGPSADWQFCRADALATFDIVLTTYETLRDDVYHVADTGPALRRASRYRRVASPLTHVAWWRVCLDEAQLVESPQALAAVTAGRLSAQHRWWVTGTPFGKRADDVLAPLTFLRALPEEARSGWRRLVATEVVSSRARDVLRALLWRNRKADVEAQIALPPQTTRVEWLELSAIEAHFYEEQLAACAKAYPGGDEVTPAMAQSLVRLRQACCHPQVGEHGIRALESSGRAMSMDAILGDMLADACASEAQRRWVAAANALAGILTLEGDTGAAVGIYVDAIALMRHNWDEFRADVLPRLHAVVGCSQLLEQFVPERVALALPGPPLDAKQAHGLPSLAALEPFLGDAAATHLRAAPSVVRVAIAALQEAAIGLEGSYLRATSAQHDAALCKYQTATEAARAVDDTVALLAPLAAITPGEFDRRRACWLGRSPGFARFARQFGTVAGLVIVAQQTLTTFLAQRMTLHAALLRLSEAPTSADIARSGNCKACRQDRAGARCQHCELSPLLTELGAAVDDDGSVAVLLQIADANTLAAVRKALTRASKLWQAQHARLGALDELAMAKTRMQLVVAPTTVSDTVAAGADATAAYTLQAHELPLKRQQFQADRADAGVLLRDARHKLRYLQQLRRLRGVGDEDCTVCHEPMVAQRAVWACAHVLCRSCTMLLLGRAGGGRCPVCRGYSAAAAIRFVRDETSLGALFVVPTTKIPAVVGGSGSKMDRIVACIRSLGAAKVLVFSQWQDVLRILATALGDAGVRFLHPETKRAFAPALSAFKAATGGCVLALSFRQGANGLNLVEATHVVLVEPLLSADDERQAVSRVHRLGQERPTTVHRFLVHNSVEEGVLMLQRSDRPAETLSAADWRLLLLQEPAAQHEVFWATEVLCRGRHQSRDGARRTLEVARSHAVLGAGGRITDEPVVVVCGARINLHVAHELLTDCPPSAATDADTALLQTLRHRIHVKLRVAGLPDPAALGG</sequence>
<keyword evidence="6" id="KW-1185">Reference proteome</keyword>
<dbReference type="Pfam" id="PF00271">
    <property type="entry name" value="Helicase_C"/>
    <property type="match status" value="1"/>
</dbReference>
<dbReference type="Gene3D" id="3.30.40.10">
    <property type="entry name" value="Zinc/RING finger domain, C3HC4 (zinc finger)"/>
    <property type="match status" value="1"/>
</dbReference>
<feature type="domain" description="RING-type" evidence="4">
    <location>
        <begin position="1052"/>
        <end position="1093"/>
    </location>
</feature>
<name>A0A1V9ZA83_ACHHY</name>
<reference evidence="5 6" key="1">
    <citation type="journal article" date="2014" name="Genome Biol. Evol.">
        <title>The secreted proteins of Achlya hypogyna and Thraustotheca clavata identify the ancestral oomycete secretome and reveal gene acquisitions by horizontal gene transfer.</title>
        <authorList>
            <person name="Misner I."/>
            <person name="Blouin N."/>
            <person name="Leonard G."/>
            <person name="Richards T.A."/>
            <person name="Lane C.E."/>
        </authorList>
    </citation>
    <scope>NUCLEOTIDE SEQUENCE [LARGE SCALE GENOMIC DNA]</scope>
    <source>
        <strain evidence="5 6">ATCC 48635</strain>
    </source>
</reference>
<dbReference type="SUPFAM" id="SSF57903">
    <property type="entry name" value="FYVE/PHD zinc finger"/>
    <property type="match status" value="1"/>
</dbReference>
<dbReference type="Proteomes" id="UP000243579">
    <property type="component" value="Unassembled WGS sequence"/>
</dbReference>
<evidence type="ECO:0000313" key="5">
    <source>
        <dbReference type="EMBL" id="OQR94893.1"/>
    </source>
</evidence>
<dbReference type="InterPro" id="IPR014001">
    <property type="entry name" value="Helicase_ATP-bd"/>
</dbReference>
<keyword evidence="2" id="KW-0863">Zinc-finger</keyword>
<gene>
    <name evidence="5" type="ORF">ACHHYP_00833</name>
</gene>
<evidence type="ECO:0000256" key="2">
    <source>
        <dbReference type="PROSITE-ProRule" id="PRU00175"/>
    </source>
</evidence>
<dbReference type="Pfam" id="PF21325">
    <property type="entry name" value="SHPRH_helical-1st"/>
    <property type="match status" value="1"/>
</dbReference>
<dbReference type="InterPro" id="IPR001841">
    <property type="entry name" value="Znf_RING"/>
</dbReference>
<dbReference type="SUPFAM" id="SSF52540">
    <property type="entry name" value="P-loop containing nucleoside triphosphate hydrolases"/>
    <property type="match status" value="2"/>
</dbReference>
<dbReference type="CDD" id="cd18793">
    <property type="entry name" value="SF2_C_SNF"/>
    <property type="match status" value="1"/>
</dbReference>
<dbReference type="SMART" id="SM00487">
    <property type="entry name" value="DEXDc"/>
    <property type="match status" value="1"/>
</dbReference>
<dbReference type="InterPro" id="IPR052583">
    <property type="entry name" value="ATP-helicase/E3_Ub-Ligase"/>
</dbReference>
<keyword evidence="2" id="KW-0479">Metal-binding</keyword>
<dbReference type="Gene3D" id="3.40.50.10810">
    <property type="entry name" value="Tandem AAA-ATPase domain"/>
    <property type="match status" value="2"/>
</dbReference>
<keyword evidence="2" id="KW-0862">Zinc</keyword>
<dbReference type="PANTHER" id="PTHR45865">
    <property type="entry name" value="E3 UBIQUITIN-PROTEIN LIGASE SHPRH FAMILY MEMBER"/>
    <property type="match status" value="1"/>
</dbReference>
<dbReference type="InterPro" id="IPR048686">
    <property type="entry name" value="SHPRH_helical_1st"/>
</dbReference>
<dbReference type="InterPro" id="IPR038718">
    <property type="entry name" value="SNF2-like_sf"/>
</dbReference>
<feature type="region of interest" description="Disordered" evidence="3">
    <location>
        <begin position="1"/>
        <end position="38"/>
    </location>
</feature>
<dbReference type="InterPro" id="IPR013083">
    <property type="entry name" value="Znf_RING/FYVE/PHD"/>
</dbReference>
<organism evidence="5 6">
    <name type="scientific">Achlya hypogyna</name>
    <name type="common">Oomycete</name>
    <name type="synonym">Protoachlya hypogyna</name>
    <dbReference type="NCBI Taxonomy" id="1202772"/>
    <lineage>
        <taxon>Eukaryota</taxon>
        <taxon>Sar</taxon>
        <taxon>Stramenopiles</taxon>
        <taxon>Oomycota</taxon>
        <taxon>Saprolegniomycetes</taxon>
        <taxon>Saprolegniales</taxon>
        <taxon>Achlyaceae</taxon>
        <taxon>Achlya</taxon>
    </lineage>
</organism>
<dbReference type="EMBL" id="JNBR01000348">
    <property type="protein sequence ID" value="OQR94893.1"/>
    <property type="molecule type" value="Genomic_DNA"/>
</dbReference>
<dbReference type="GO" id="GO:0016787">
    <property type="term" value="F:hydrolase activity"/>
    <property type="evidence" value="ECO:0007669"/>
    <property type="project" value="UniProtKB-KW"/>
</dbReference>
<dbReference type="STRING" id="1202772.A0A1V9ZA83"/>
<dbReference type="OrthoDB" id="46533at2759"/>
<dbReference type="InterPro" id="IPR049730">
    <property type="entry name" value="SNF2/RAD54-like_C"/>
</dbReference>
<dbReference type="GO" id="GO:0005524">
    <property type="term" value="F:ATP binding"/>
    <property type="evidence" value="ECO:0007669"/>
    <property type="project" value="InterPro"/>
</dbReference>
<dbReference type="InterPro" id="IPR000330">
    <property type="entry name" value="SNF2_N"/>
</dbReference>
<evidence type="ECO:0000256" key="1">
    <source>
        <dbReference type="ARBA" id="ARBA00022801"/>
    </source>
</evidence>
<dbReference type="InterPro" id="IPR001650">
    <property type="entry name" value="Helicase_C-like"/>
</dbReference>
<evidence type="ECO:0000256" key="3">
    <source>
        <dbReference type="SAM" id="MobiDB-lite"/>
    </source>
</evidence>
<protein>
    <recommendedName>
        <fullName evidence="4">RING-type domain-containing protein</fullName>
    </recommendedName>
</protein>
<accession>A0A1V9ZA83</accession>
<dbReference type="GO" id="GO:0008270">
    <property type="term" value="F:zinc ion binding"/>
    <property type="evidence" value="ECO:0007669"/>
    <property type="project" value="UniProtKB-KW"/>
</dbReference>
<dbReference type="SUPFAM" id="SSF57850">
    <property type="entry name" value="RING/U-box"/>
    <property type="match status" value="1"/>
</dbReference>
<dbReference type="PROSITE" id="PS50089">
    <property type="entry name" value="ZF_RING_2"/>
    <property type="match status" value="1"/>
</dbReference>
<evidence type="ECO:0000259" key="4">
    <source>
        <dbReference type="PROSITE" id="PS50089"/>
    </source>
</evidence>